<gene>
    <name evidence="1" type="ORF">QBC38DRAFT_494555</name>
</gene>
<reference evidence="1" key="2">
    <citation type="submission" date="2023-05" db="EMBL/GenBank/DDBJ databases">
        <authorList>
            <consortium name="Lawrence Berkeley National Laboratory"/>
            <person name="Steindorff A."/>
            <person name="Hensen N."/>
            <person name="Bonometti L."/>
            <person name="Westerberg I."/>
            <person name="Brannstrom I.O."/>
            <person name="Guillou S."/>
            <person name="Cros-Aarteil S."/>
            <person name="Calhoun S."/>
            <person name="Haridas S."/>
            <person name="Kuo A."/>
            <person name="Mondo S."/>
            <person name="Pangilinan J."/>
            <person name="Riley R."/>
            <person name="Labutti K."/>
            <person name="Andreopoulos B."/>
            <person name="Lipzen A."/>
            <person name="Chen C."/>
            <person name="Yanf M."/>
            <person name="Daum C."/>
            <person name="Ng V."/>
            <person name="Clum A."/>
            <person name="Ohm R."/>
            <person name="Martin F."/>
            <person name="Silar P."/>
            <person name="Natvig D."/>
            <person name="Lalanne C."/>
            <person name="Gautier V."/>
            <person name="Ament-Velasquez S.L."/>
            <person name="Kruys A."/>
            <person name="Hutchinson M.I."/>
            <person name="Powell A.J."/>
            <person name="Barry K."/>
            <person name="Miller A.N."/>
            <person name="Grigoriev I.V."/>
            <person name="Debuchy R."/>
            <person name="Gladieux P."/>
            <person name="Thoren M.H."/>
            <person name="Johannesson H."/>
        </authorList>
    </citation>
    <scope>NUCLEOTIDE SEQUENCE</scope>
    <source>
        <strain evidence="1">CBS 990.96</strain>
    </source>
</reference>
<reference evidence="1" key="1">
    <citation type="journal article" date="2023" name="Mol. Phylogenet. Evol.">
        <title>Genome-scale phylogeny and comparative genomics of the fungal order Sordariales.</title>
        <authorList>
            <person name="Hensen N."/>
            <person name="Bonometti L."/>
            <person name="Westerberg I."/>
            <person name="Brannstrom I.O."/>
            <person name="Guillou S."/>
            <person name="Cros-Aarteil S."/>
            <person name="Calhoun S."/>
            <person name="Haridas S."/>
            <person name="Kuo A."/>
            <person name="Mondo S."/>
            <person name="Pangilinan J."/>
            <person name="Riley R."/>
            <person name="LaButti K."/>
            <person name="Andreopoulos B."/>
            <person name="Lipzen A."/>
            <person name="Chen C."/>
            <person name="Yan M."/>
            <person name="Daum C."/>
            <person name="Ng V."/>
            <person name="Clum A."/>
            <person name="Steindorff A."/>
            <person name="Ohm R.A."/>
            <person name="Martin F."/>
            <person name="Silar P."/>
            <person name="Natvig D.O."/>
            <person name="Lalanne C."/>
            <person name="Gautier V."/>
            <person name="Ament-Velasquez S.L."/>
            <person name="Kruys A."/>
            <person name="Hutchinson M.I."/>
            <person name="Powell A.J."/>
            <person name="Barry K."/>
            <person name="Miller A.N."/>
            <person name="Grigoriev I.V."/>
            <person name="Debuchy R."/>
            <person name="Gladieux P."/>
            <person name="Hiltunen Thoren M."/>
            <person name="Johannesson H."/>
        </authorList>
    </citation>
    <scope>NUCLEOTIDE SEQUENCE</scope>
    <source>
        <strain evidence="1">CBS 990.96</strain>
    </source>
</reference>
<accession>A0AAN7H5B1</accession>
<evidence type="ECO:0000313" key="2">
    <source>
        <dbReference type="Proteomes" id="UP001301958"/>
    </source>
</evidence>
<organism evidence="1 2">
    <name type="scientific">Podospora fimiseda</name>
    <dbReference type="NCBI Taxonomy" id="252190"/>
    <lineage>
        <taxon>Eukaryota</taxon>
        <taxon>Fungi</taxon>
        <taxon>Dikarya</taxon>
        <taxon>Ascomycota</taxon>
        <taxon>Pezizomycotina</taxon>
        <taxon>Sordariomycetes</taxon>
        <taxon>Sordariomycetidae</taxon>
        <taxon>Sordariales</taxon>
        <taxon>Podosporaceae</taxon>
        <taxon>Podospora</taxon>
    </lineage>
</organism>
<keyword evidence="2" id="KW-1185">Reference proteome</keyword>
<name>A0AAN7H5B1_9PEZI</name>
<proteinExistence type="predicted"/>
<protein>
    <submittedName>
        <fullName evidence="1">Uncharacterized protein</fullName>
    </submittedName>
</protein>
<dbReference type="Proteomes" id="UP001301958">
    <property type="component" value="Unassembled WGS sequence"/>
</dbReference>
<dbReference type="EMBL" id="MU865287">
    <property type="protein sequence ID" value="KAK4232488.1"/>
    <property type="molecule type" value="Genomic_DNA"/>
</dbReference>
<evidence type="ECO:0000313" key="1">
    <source>
        <dbReference type="EMBL" id="KAK4232488.1"/>
    </source>
</evidence>
<dbReference type="AlphaFoldDB" id="A0AAN7H5B1"/>
<comment type="caution">
    <text evidence="1">The sequence shown here is derived from an EMBL/GenBank/DDBJ whole genome shotgun (WGS) entry which is preliminary data.</text>
</comment>
<sequence>MAIESSSAPIPWDDGRRDTTSLALQVKIWLYCRPGEERHYAQRFQSLLSKKVPKSEFTFAAFYQKTYDIAEKGLSCDANGMVFTKVKLLCTVSSKKAVKTENDCQKRTRELQNYFQQHFDNHPEASKVILRSTSPSWGYSSKISFYTFDKDCDQHFPAGRIDAVVGSILKFNHDDDAWTEDKAHKKCSSKSVFTCVNYILGEIKTTRQSFNDVQSKLQAAATAEARATLIILAVDALVAMNRRALAIVSILKQHVGLRDVSSAKGGWAIIRFLRRLFASKYLAVPIDDPEFKKLQKQANTEQYWFSAMSKTVAAHIRLHDEETRNNFQQVIMAAPTMNEKSALPSKLALAVERIEDDSMFEAAYEKCFGLYADSVDLFITEVEEMLEVGEQTRMMMGKKKKRNAGWKGCKVEEREREIEGEKLRRKLEELFDDEDSDSNYSWDEKKILRWD</sequence>